<dbReference type="EMBL" id="LGHB01000057">
    <property type="protein sequence ID" value="KUK94206.1"/>
    <property type="molecule type" value="Genomic_DNA"/>
</dbReference>
<evidence type="ECO:0000313" key="2">
    <source>
        <dbReference type="Proteomes" id="UP000053961"/>
    </source>
</evidence>
<gene>
    <name evidence="1" type="ORF">XE07_2206</name>
</gene>
<sequence>MTMSQNSPITEPEDVPADLLTGRERDQLLANLHRTLVWVGVQDPDKLEIDPDLLREEMEKDLIKPGDLPPEVHPSKGVVDLRHLIWRLIHEKDLSEKEETEIKELIRVLKARESRDEERLKEERLTREEAHQLFEETAAVIRTLMDLREILERKEHKTDLGKEAVKKKMGDVKRWNAFVDEMEGKR</sequence>
<evidence type="ECO:0000313" key="1">
    <source>
        <dbReference type="EMBL" id="KUK94206.1"/>
    </source>
</evidence>
<dbReference type="PATRIC" id="fig|301375.6.peg.584"/>
<name>A0A101IFF3_9EURY</name>
<accession>A0A101IFF3</accession>
<proteinExistence type="predicted"/>
<comment type="caution">
    <text evidence="1">The sequence shown here is derived from an EMBL/GenBank/DDBJ whole genome shotgun (WGS) entry which is preliminary data.</text>
</comment>
<dbReference type="Proteomes" id="UP000053961">
    <property type="component" value="Unassembled WGS sequence"/>
</dbReference>
<dbReference type="InterPro" id="IPR043900">
    <property type="entry name" value="DUF5788"/>
</dbReference>
<organism evidence="1 2">
    <name type="scientific">Methanothrix harundinacea</name>
    <dbReference type="NCBI Taxonomy" id="301375"/>
    <lineage>
        <taxon>Archaea</taxon>
        <taxon>Methanobacteriati</taxon>
        <taxon>Methanobacteriota</taxon>
        <taxon>Stenosarchaea group</taxon>
        <taxon>Methanomicrobia</taxon>
        <taxon>Methanotrichales</taxon>
        <taxon>Methanotrichaceae</taxon>
        <taxon>Methanothrix</taxon>
    </lineage>
</organism>
<dbReference type="Pfam" id="PF19101">
    <property type="entry name" value="DUF5788"/>
    <property type="match status" value="1"/>
</dbReference>
<protein>
    <submittedName>
        <fullName evidence="1">Uncharacterized protein</fullName>
    </submittedName>
</protein>
<dbReference type="AlphaFoldDB" id="A0A101IFF3"/>
<reference evidence="2" key="1">
    <citation type="journal article" date="2015" name="MBio">
        <title>Genome-Resolved Metagenomic Analysis Reveals Roles for Candidate Phyla and Other Microbial Community Members in Biogeochemical Transformations in Oil Reservoirs.</title>
        <authorList>
            <person name="Hu P."/>
            <person name="Tom L."/>
            <person name="Singh A."/>
            <person name="Thomas B.C."/>
            <person name="Baker B.J."/>
            <person name="Piceno Y.M."/>
            <person name="Andersen G.L."/>
            <person name="Banfield J.F."/>
        </authorList>
    </citation>
    <scope>NUCLEOTIDE SEQUENCE [LARGE SCALE GENOMIC DNA]</scope>
</reference>